<name>A0ACC2GFY9_DALPE</name>
<keyword evidence="2" id="KW-1185">Reference proteome</keyword>
<gene>
    <name evidence="1" type="ORF">DPEC_G00161290</name>
</gene>
<proteinExistence type="predicted"/>
<organism evidence="1 2">
    <name type="scientific">Dallia pectoralis</name>
    <name type="common">Alaska blackfish</name>
    <dbReference type="NCBI Taxonomy" id="75939"/>
    <lineage>
        <taxon>Eukaryota</taxon>
        <taxon>Metazoa</taxon>
        <taxon>Chordata</taxon>
        <taxon>Craniata</taxon>
        <taxon>Vertebrata</taxon>
        <taxon>Euteleostomi</taxon>
        <taxon>Actinopterygii</taxon>
        <taxon>Neopterygii</taxon>
        <taxon>Teleostei</taxon>
        <taxon>Protacanthopterygii</taxon>
        <taxon>Esociformes</taxon>
        <taxon>Umbridae</taxon>
        <taxon>Dallia</taxon>
    </lineage>
</organism>
<evidence type="ECO:0000313" key="1">
    <source>
        <dbReference type="EMBL" id="KAJ8002669.1"/>
    </source>
</evidence>
<protein>
    <submittedName>
        <fullName evidence="1">Uncharacterized protein</fullName>
    </submittedName>
</protein>
<comment type="caution">
    <text evidence="1">The sequence shown here is derived from an EMBL/GenBank/DDBJ whole genome shotgun (WGS) entry which is preliminary data.</text>
</comment>
<accession>A0ACC2GFY9</accession>
<dbReference type="Proteomes" id="UP001157502">
    <property type="component" value="Chromosome 13"/>
</dbReference>
<sequence length="140" mass="14294">MPGVLPGVGPDEGPGAAGEAEVGGGIAAVAAGRGAEFGARAGGPTATGTDSVRPVSGPASTILPASIAVCFGLSFSLAILERSSAWVPLTALETESRELLNRDMVWFRPADQRDDGAFKQQTLVCSPSRCLTWLALQSHC</sequence>
<evidence type="ECO:0000313" key="2">
    <source>
        <dbReference type="Proteomes" id="UP001157502"/>
    </source>
</evidence>
<reference evidence="1" key="1">
    <citation type="submission" date="2021-05" db="EMBL/GenBank/DDBJ databases">
        <authorList>
            <person name="Pan Q."/>
            <person name="Jouanno E."/>
            <person name="Zahm M."/>
            <person name="Klopp C."/>
            <person name="Cabau C."/>
            <person name="Louis A."/>
            <person name="Berthelot C."/>
            <person name="Parey E."/>
            <person name="Roest Crollius H."/>
            <person name="Montfort J."/>
            <person name="Robinson-Rechavi M."/>
            <person name="Bouchez O."/>
            <person name="Lampietro C."/>
            <person name="Lopez Roques C."/>
            <person name="Donnadieu C."/>
            <person name="Postlethwait J."/>
            <person name="Bobe J."/>
            <person name="Dillon D."/>
            <person name="Chandos A."/>
            <person name="von Hippel F."/>
            <person name="Guiguen Y."/>
        </authorList>
    </citation>
    <scope>NUCLEOTIDE SEQUENCE</scope>
    <source>
        <strain evidence="1">YG-Jan2019</strain>
    </source>
</reference>
<dbReference type="EMBL" id="CM055740">
    <property type="protein sequence ID" value="KAJ8002669.1"/>
    <property type="molecule type" value="Genomic_DNA"/>
</dbReference>